<dbReference type="CDD" id="cd00075">
    <property type="entry name" value="HATPase"/>
    <property type="match status" value="1"/>
</dbReference>
<keyword evidence="6" id="KW-0812">Transmembrane</keyword>
<evidence type="ECO:0000256" key="6">
    <source>
        <dbReference type="ARBA" id="ARBA00022692"/>
    </source>
</evidence>
<dbReference type="SUPFAM" id="SSF55874">
    <property type="entry name" value="ATPase domain of HSP90 chaperone/DNA topoisomerase II/histidine kinase"/>
    <property type="match status" value="1"/>
</dbReference>
<evidence type="ECO:0000256" key="8">
    <source>
        <dbReference type="ARBA" id="ARBA00022989"/>
    </source>
</evidence>
<organism evidence="11">
    <name type="scientific">Cupriavidus necator</name>
    <name type="common">Alcaligenes eutrophus</name>
    <name type="synonym">Ralstonia eutropha</name>
    <dbReference type="NCBI Taxonomy" id="106590"/>
    <lineage>
        <taxon>Bacteria</taxon>
        <taxon>Pseudomonadati</taxon>
        <taxon>Pseudomonadota</taxon>
        <taxon>Betaproteobacteria</taxon>
        <taxon>Burkholderiales</taxon>
        <taxon>Burkholderiaceae</taxon>
        <taxon>Cupriavidus</taxon>
    </lineage>
</organism>
<dbReference type="InterPro" id="IPR005467">
    <property type="entry name" value="His_kinase_dom"/>
</dbReference>
<dbReference type="InterPro" id="IPR050428">
    <property type="entry name" value="TCS_sensor_his_kinase"/>
</dbReference>
<name>A0A1K0I8D2_CUPNE</name>
<keyword evidence="7" id="KW-0418">Kinase</keyword>
<proteinExistence type="predicted"/>
<keyword evidence="4" id="KW-0597">Phosphoprotein</keyword>
<protein>
    <recommendedName>
        <fullName evidence="3">histidine kinase</fullName>
        <ecNumber evidence="3">2.7.13.3</ecNumber>
    </recommendedName>
</protein>
<gene>
    <name evidence="11" type="ORF">CNECB9_1160011</name>
</gene>
<keyword evidence="9" id="KW-0472">Membrane</keyword>
<evidence type="ECO:0000256" key="1">
    <source>
        <dbReference type="ARBA" id="ARBA00000085"/>
    </source>
</evidence>
<evidence type="ECO:0000259" key="10">
    <source>
        <dbReference type="PROSITE" id="PS50109"/>
    </source>
</evidence>
<evidence type="ECO:0000256" key="7">
    <source>
        <dbReference type="ARBA" id="ARBA00022777"/>
    </source>
</evidence>
<dbReference type="Gene3D" id="3.30.565.10">
    <property type="entry name" value="Histidine kinase-like ATPase, C-terminal domain"/>
    <property type="match status" value="1"/>
</dbReference>
<dbReference type="SMART" id="SM00387">
    <property type="entry name" value="HATPase_c"/>
    <property type="match status" value="1"/>
</dbReference>
<dbReference type="AlphaFoldDB" id="A0A1K0I8D2"/>
<dbReference type="EC" id="2.7.13.3" evidence="3"/>
<dbReference type="EMBL" id="FMSH01000020">
    <property type="protein sequence ID" value="SCU73497.1"/>
    <property type="molecule type" value="Genomic_DNA"/>
</dbReference>
<evidence type="ECO:0000256" key="2">
    <source>
        <dbReference type="ARBA" id="ARBA00004370"/>
    </source>
</evidence>
<evidence type="ECO:0000256" key="3">
    <source>
        <dbReference type="ARBA" id="ARBA00012438"/>
    </source>
</evidence>
<dbReference type="PANTHER" id="PTHR45436:SF5">
    <property type="entry name" value="SENSOR HISTIDINE KINASE TRCS"/>
    <property type="match status" value="1"/>
</dbReference>
<comment type="subcellular location">
    <subcellularLocation>
        <location evidence="2">Membrane</location>
    </subcellularLocation>
</comment>
<reference evidence="11" key="1">
    <citation type="submission" date="2016-09" db="EMBL/GenBank/DDBJ databases">
        <authorList>
            <person name="Capua I."/>
            <person name="De Benedictis P."/>
            <person name="Joannis T."/>
            <person name="Lombin L.H."/>
            <person name="Cattoli G."/>
        </authorList>
    </citation>
    <scope>NUCLEOTIDE SEQUENCE</scope>
    <source>
        <strain evidence="11">B9</strain>
    </source>
</reference>
<dbReference type="GO" id="GO:0016020">
    <property type="term" value="C:membrane"/>
    <property type="evidence" value="ECO:0007669"/>
    <property type="project" value="UniProtKB-SubCell"/>
</dbReference>
<evidence type="ECO:0000313" key="11">
    <source>
        <dbReference type="EMBL" id="SCU73497.1"/>
    </source>
</evidence>
<keyword evidence="8" id="KW-1133">Transmembrane helix</keyword>
<evidence type="ECO:0000256" key="9">
    <source>
        <dbReference type="ARBA" id="ARBA00023136"/>
    </source>
</evidence>
<feature type="domain" description="Histidine kinase" evidence="10">
    <location>
        <begin position="1"/>
        <end position="183"/>
    </location>
</feature>
<dbReference type="PANTHER" id="PTHR45436">
    <property type="entry name" value="SENSOR HISTIDINE KINASE YKOH"/>
    <property type="match status" value="1"/>
</dbReference>
<sequence length="188" mass="19556">MRLLHGTVRHASKGVQQLLSLSRLEPDAGYMPTLRPLRLDALAQGVALDWAPVARGSEVDLGFEQEGPVEVAGQAELLQELTGNLIDNAIRYAGHGAVVTVRVALHGGVPRLQVIDNGPGIAPAERDAVFRRFYRGESGQAVEGTGLGLSIVREIARLHGAAVVLGDTPGGGLTVSVCFDAPEAGAAG</sequence>
<keyword evidence="5 11" id="KW-0808">Transferase</keyword>
<dbReference type="Pfam" id="PF02518">
    <property type="entry name" value="HATPase_c"/>
    <property type="match status" value="1"/>
</dbReference>
<dbReference type="PRINTS" id="PR00344">
    <property type="entry name" value="BCTRLSENSOR"/>
</dbReference>
<evidence type="ECO:0000256" key="5">
    <source>
        <dbReference type="ARBA" id="ARBA00022679"/>
    </source>
</evidence>
<dbReference type="InterPro" id="IPR003594">
    <property type="entry name" value="HATPase_dom"/>
</dbReference>
<dbReference type="PROSITE" id="PS50109">
    <property type="entry name" value="HIS_KIN"/>
    <property type="match status" value="1"/>
</dbReference>
<evidence type="ECO:0000256" key="4">
    <source>
        <dbReference type="ARBA" id="ARBA00022553"/>
    </source>
</evidence>
<dbReference type="InterPro" id="IPR004358">
    <property type="entry name" value="Sig_transdc_His_kin-like_C"/>
</dbReference>
<accession>A0A1K0I8D2</accession>
<comment type="catalytic activity">
    <reaction evidence="1">
        <text>ATP + protein L-histidine = ADP + protein N-phospho-L-histidine.</text>
        <dbReference type="EC" id="2.7.13.3"/>
    </reaction>
</comment>
<dbReference type="InterPro" id="IPR036890">
    <property type="entry name" value="HATPase_C_sf"/>
</dbReference>
<dbReference type="GO" id="GO:0004673">
    <property type="term" value="F:protein histidine kinase activity"/>
    <property type="evidence" value="ECO:0007669"/>
    <property type="project" value="UniProtKB-EC"/>
</dbReference>